<dbReference type="NCBIfam" id="TIGR00563">
    <property type="entry name" value="rsmB"/>
    <property type="match status" value="1"/>
</dbReference>
<comment type="caution">
    <text evidence="15">The sequence shown here is derived from an EMBL/GenBank/DDBJ whole genome shotgun (WGS) entry which is preliminary data.</text>
</comment>
<dbReference type="InterPro" id="IPR049560">
    <property type="entry name" value="MeTrfase_RsmB-F_NOP2_cat"/>
</dbReference>
<evidence type="ECO:0000256" key="7">
    <source>
        <dbReference type="ARBA" id="ARBA00022679"/>
    </source>
</evidence>
<dbReference type="InterPro" id="IPR023267">
    <property type="entry name" value="RCMT"/>
</dbReference>
<dbReference type="PANTHER" id="PTHR22807">
    <property type="entry name" value="NOP2 YEAST -RELATED NOL1/NOP2/FMU SUN DOMAIN-CONTAINING"/>
    <property type="match status" value="1"/>
</dbReference>
<keyword evidence="6 13" id="KW-0489">Methyltransferase</keyword>
<evidence type="ECO:0000256" key="2">
    <source>
        <dbReference type="ARBA" id="ARBA00004496"/>
    </source>
</evidence>
<gene>
    <name evidence="15" type="primary">rsmB</name>
    <name evidence="15" type="ORF">Q4490_05950</name>
</gene>
<evidence type="ECO:0000256" key="8">
    <source>
        <dbReference type="ARBA" id="ARBA00022691"/>
    </source>
</evidence>
<dbReference type="Gene3D" id="1.10.940.10">
    <property type="entry name" value="NusB-like"/>
    <property type="match status" value="1"/>
</dbReference>
<comment type="similarity">
    <text evidence="13">Belongs to the class I-like SAM-binding methyltransferase superfamily. RsmB/NOP family.</text>
</comment>
<keyword evidence="4" id="KW-0963">Cytoplasm</keyword>
<dbReference type="GO" id="GO:0009383">
    <property type="term" value="F:rRNA (cytosine-C5-)-methyltransferase activity"/>
    <property type="evidence" value="ECO:0007669"/>
    <property type="project" value="TreeGrafter"/>
</dbReference>
<dbReference type="InterPro" id="IPR029063">
    <property type="entry name" value="SAM-dependent_MTases_sf"/>
</dbReference>
<evidence type="ECO:0000256" key="5">
    <source>
        <dbReference type="ARBA" id="ARBA00022552"/>
    </source>
</evidence>
<name>A0AAW7XFA0_9GAMM</name>
<feature type="binding site" evidence="13">
    <location>
        <position position="324"/>
    </location>
    <ligand>
        <name>S-adenosyl-L-methionine</name>
        <dbReference type="ChEBI" id="CHEBI:59789"/>
    </ligand>
</feature>
<dbReference type="GO" id="GO:0070475">
    <property type="term" value="P:rRNA base methylation"/>
    <property type="evidence" value="ECO:0007669"/>
    <property type="project" value="TreeGrafter"/>
</dbReference>
<dbReference type="PRINTS" id="PR02008">
    <property type="entry name" value="RCMTFAMILY"/>
</dbReference>
<dbReference type="RefSeq" id="WP_303549231.1">
    <property type="nucleotide sequence ID" value="NZ_JAUOPG010000003.1"/>
</dbReference>
<dbReference type="InterPro" id="IPR054728">
    <property type="entry name" value="RsmB-like_ferredoxin"/>
</dbReference>
<dbReference type="Pfam" id="PF01189">
    <property type="entry name" value="Methyltr_RsmB-F"/>
    <property type="match status" value="1"/>
</dbReference>
<dbReference type="PANTHER" id="PTHR22807:SF61">
    <property type="entry name" value="NOL1_NOP2_SUN FAMILY PROTEIN _ ANTITERMINATION NUSB DOMAIN-CONTAINING PROTEIN"/>
    <property type="match status" value="1"/>
</dbReference>
<evidence type="ECO:0000313" key="15">
    <source>
        <dbReference type="EMBL" id="MDO6453101.1"/>
    </source>
</evidence>
<dbReference type="Gene3D" id="3.40.50.150">
    <property type="entry name" value="Vaccinia Virus protein VP39"/>
    <property type="match status" value="1"/>
</dbReference>
<dbReference type="Pfam" id="PF01029">
    <property type="entry name" value="NusB"/>
    <property type="match status" value="1"/>
</dbReference>
<proteinExistence type="inferred from homology"/>
<dbReference type="Gene3D" id="3.30.70.1170">
    <property type="entry name" value="Sun protein, domain 3"/>
    <property type="match status" value="1"/>
</dbReference>
<sequence length="436" mass="49658">MRNIRALAANAIYPLLMHTGSLNQSLVNALDSCPEKDRPLLQQLCYGTARNFPRLLCIADSLMDRPLRERDNDVLAVLLVGLYQLMDMRIPVHAAISETVDAVHQLDRGSLSGLVNAVLRRFDREKEDILDALYDDITYHYNHPEWFIQKLKANWPEFWQTILEENNHQAPLTLRINRQHVSRETYHHMLQEAGHGSELTRWSEDGIVLDEPCDVHILPHFSDGWVSVQDEAAQIAAQLINPSPGERILDACAAPGGKLCHLLEQASVYESNDITIDALEIDRRRAKRITENLDRLNQSCNLMVGDASETDWWNQEPYDKMLVDAPCSATGVIRRNPDIKILRTGEAIHQLSAIQMAILKNLWPMLKKGGTLVYATCSIFSQENDKLIKRFIAETEDAEHQPISAEWGIERPYGRQLFPQRNGHDGFYYAVIKKIG</sequence>
<keyword evidence="9 13" id="KW-0694">RNA-binding</keyword>
<evidence type="ECO:0000256" key="10">
    <source>
        <dbReference type="ARBA" id="ARBA00030399"/>
    </source>
</evidence>
<feature type="domain" description="SAM-dependent MTase RsmB/NOP-type" evidence="14">
    <location>
        <begin position="162"/>
        <end position="435"/>
    </location>
</feature>
<dbReference type="InterPro" id="IPR035926">
    <property type="entry name" value="NusB-like_sf"/>
</dbReference>
<dbReference type="Proteomes" id="UP001169862">
    <property type="component" value="Unassembled WGS sequence"/>
</dbReference>
<comment type="caution">
    <text evidence="13">Lacks conserved residue(s) required for the propagation of feature annotation.</text>
</comment>
<dbReference type="NCBIfam" id="NF008149">
    <property type="entry name" value="PRK10901.1"/>
    <property type="match status" value="1"/>
</dbReference>
<dbReference type="FunFam" id="3.40.50.150:FF:000022">
    <property type="entry name" value="Ribosomal RNA small subunit methyltransferase B"/>
    <property type="match status" value="1"/>
</dbReference>
<reference evidence="15" key="1">
    <citation type="submission" date="2023-07" db="EMBL/GenBank/DDBJ databases">
        <title>Genome content predicts the carbon catabolic preferences of heterotrophic bacteria.</title>
        <authorList>
            <person name="Gralka M."/>
        </authorList>
    </citation>
    <scope>NUCLEOTIDE SEQUENCE</scope>
    <source>
        <strain evidence="15">I2M16</strain>
    </source>
</reference>
<keyword evidence="5" id="KW-0698">rRNA processing</keyword>
<dbReference type="EC" id="2.1.1.176" evidence="3"/>
<comment type="function">
    <text evidence="1">Specifically methylates the cytosine at position 967 (m5C967) of 16S rRNA.</text>
</comment>
<dbReference type="SUPFAM" id="SSF53335">
    <property type="entry name" value="S-adenosyl-L-methionine-dependent methyltransferases"/>
    <property type="match status" value="1"/>
</dbReference>
<evidence type="ECO:0000256" key="6">
    <source>
        <dbReference type="ARBA" id="ARBA00022603"/>
    </source>
</evidence>
<evidence type="ECO:0000256" key="12">
    <source>
        <dbReference type="ARBA" id="ARBA00047283"/>
    </source>
</evidence>
<dbReference type="Pfam" id="PF22458">
    <property type="entry name" value="RsmF-B_ferredox"/>
    <property type="match status" value="1"/>
</dbReference>
<keyword evidence="7 13" id="KW-0808">Transferase</keyword>
<evidence type="ECO:0000256" key="9">
    <source>
        <dbReference type="ARBA" id="ARBA00022884"/>
    </source>
</evidence>
<evidence type="ECO:0000256" key="13">
    <source>
        <dbReference type="PROSITE-ProRule" id="PRU01023"/>
    </source>
</evidence>
<dbReference type="Gene3D" id="1.10.287.730">
    <property type="entry name" value="Helix hairpin bin"/>
    <property type="match status" value="1"/>
</dbReference>
<dbReference type="GO" id="GO:0003723">
    <property type="term" value="F:RNA binding"/>
    <property type="evidence" value="ECO:0007669"/>
    <property type="project" value="UniProtKB-UniRule"/>
</dbReference>
<evidence type="ECO:0000259" key="14">
    <source>
        <dbReference type="PROSITE" id="PS51686"/>
    </source>
</evidence>
<dbReference type="InterPro" id="IPR001678">
    <property type="entry name" value="MeTrfase_RsmB-F_NOP2_dom"/>
</dbReference>
<dbReference type="InterPro" id="IPR004573">
    <property type="entry name" value="rRNA_ssu_MeTfrase_B"/>
</dbReference>
<dbReference type="CDD" id="cd02440">
    <property type="entry name" value="AdoMet_MTases"/>
    <property type="match status" value="1"/>
</dbReference>
<evidence type="ECO:0000313" key="16">
    <source>
        <dbReference type="Proteomes" id="UP001169862"/>
    </source>
</evidence>
<feature type="binding site" evidence="13">
    <location>
        <begin position="252"/>
        <end position="258"/>
    </location>
    <ligand>
        <name>S-adenosyl-L-methionine</name>
        <dbReference type="ChEBI" id="CHEBI:59789"/>
    </ligand>
</feature>
<comment type="catalytic activity">
    <reaction evidence="12">
        <text>cytidine(967) in 16S rRNA + S-adenosyl-L-methionine = 5-methylcytidine(967) in 16S rRNA + S-adenosyl-L-homocysteine + H(+)</text>
        <dbReference type="Rhea" id="RHEA:42748"/>
        <dbReference type="Rhea" id="RHEA-COMP:10219"/>
        <dbReference type="Rhea" id="RHEA-COMP:10220"/>
        <dbReference type="ChEBI" id="CHEBI:15378"/>
        <dbReference type="ChEBI" id="CHEBI:57856"/>
        <dbReference type="ChEBI" id="CHEBI:59789"/>
        <dbReference type="ChEBI" id="CHEBI:74483"/>
        <dbReference type="ChEBI" id="CHEBI:82748"/>
        <dbReference type="EC" id="2.1.1.176"/>
    </reaction>
</comment>
<dbReference type="EMBL" id="JAUOPG010000003">
    <property type="protein sequence ID" value="MDO6453101.1"/>
    <property type="molecule type" value="Genomic_DNA"/>
</dbReference>
<dbReference type="AlphaFoldDB" id="A0AAW7XFA0"/>
<feature type="binding site" evidence="13">
    <location>
        <position position="280"/>
    </location>
    <ligand>
        <name>S-adenosyl-L-methionine</name>
        <dbReference type="ChEBI" id="CHEBI:59789"/>
    </ligand>
</feature>
<dbReference type="GO" id="GO:0006355">
    <property type="term" value="P:regulation of DNA-templated transcription"/>
    <property type="evidence" value="ECO:0007669"/>
    <property type="project" value="InterPro"/>
</dbReference>
<evidence type="ECO:0000256" key="4">
    <source>
        <dbReference type="ARBA" id="ARBA00022490"/>
    </source>
</evidence>
<comment type="subcellular location">
    <subcellularLocation>
        <location evidence="2">Cytoplasm</location>
    </subcellularLocation>
</comment>
<dbReference type="PROSITE" id="PS51686">
    <property type="entry name" value="SAM_MT_RSMB_NOP"/>
    <property type="match status" value="1"/>
</dbReference>
<dbReference type="InterPro" id="IPR006027">
    <property type="entry name" value="NusB_RsmB_TIM44"/>
</dbReference>
<dbReference type="SUPFAM" id="SSF48013">
    <property type="entry name" value="NusB-like"/>
    <property type="match status" value="1"/>
</dbReference>
<keyword evidence="8 13" id="KW-0949">S-adenosyl-L-methionine</keyword>
<evidence type="ECO:0000256" key="1">
    <source>
        <dbReference type="ARBA" id="ARBA00002724"/>
    </source>
</evidence>
<protein>
    <recommendedName>
        <fullName evidence="3">16S rRNA (cytosine(967)-C(5))-methyltransferase</fullName>
        <ecNumber evidence="3">2.1.1.176</ecNumber>
    </recommendedName>
    <alternativeName>
        <fullName evidence="10">16S rRNA m5C967 methyltransferase</fullName>
    </alternativeName>
    <alternativeName>
        <fullName evidence="11">rRNA (cytosine-C(5)-)-methyltransferase RsmB</fullName>
    </alternativeName>
</protein>
<accession>A0AAW7XFA0</accession>
<feature type="active site" description="Nucleophile" evidence="13">
    <location>
        <position position="377"/>
    </location>
</feature>
<evidence type="ECO:0000256" key="11">
    <source>
        <dbReference type="ARBA" id="ARBA00031088"/>
    </source>
</evidence>
<dbReference type="GO" id="GO:0005829">
    <property type="term" value="C:cytosol"/>
    <property type="evidence" value="ECO:0007669"/>
    <property type="project" value="TreeGrafter"/>
</dbReference>
<organism evidence="15 16">
    <name type="scientific">Neptunomonas phycophila</name>
    <dbReference type="NCBI Taxonomy" id="1572645"/>
    <lineage>
        <taxon>Bacteria</taxon>
        <taxon>Pseudomonadati</taxon>
        <taxon>Pseudomonadota</taxon>
        <taxon>Gammaproteobacteria</taxon>
        <taxon>Oceanospirillales</taxon>
        <taxon>Oceanospirillaceae</taxon>
        <taxon>Neptunomonas</taxon>
    </lineage>
</organism>
<evidence type="ECO:0000256" key="3">
    <source>
        <dbReference type="ARBA" id="ARBA00012140"/>
    </source>
</evidence>